<keyword evidence="3" id="KW-1185">Reference proteome</keyword>
<feature type="chain" id="PRO_5046931068" evidence="1">
    <location>
        <begin position="31"/>
        <end position="79"/>
    </location>
</feature>
<gene>
    <name evidence="2" type="ORF">Ade02nite_13250</name>
</gene>
<keyword evidence="1" id="KW-0732">Signal</keyword>
<feature type="signal peptide" evidence="1">
    <location>
        <begin position="1"/>
        <end position="30"/>
    </location>
</feature>
<dbReference type="RefSeq" id="WP_203760624.1">
    <property type="nucleotide sequence ID" value="NZ_BAAABO010000006.1"/>
</dbReference>
<dbReference type="Proteomes" id="UP000609879">
    <property type="component" value="Unassembled WGS sequence"/>
</dbReference>
<proteinExistence type="predicted"/>
<name>A0ABQ3XY52_9ACTN</name>
<protein>
    <submittedName>
        <fullName evidence="2">Uncharacterized protein</fullName>
    </submittedName>
</protein>
<sequence>MGPSKERLKRMAMSSGLAVAVVAAIATGMAATGDGDRRAEVPATVQVNRTGSAAVAGDSSGGGHAVTYVPVGGTTGCCP</sequence>
<comment type="caution">
    <text evidence="2">The sequence shown here is derived from an EMBL/GenBank/DDBJ whole genome shotgun (WGS) entry which is preliminary data.</text>
</comment>
<evidence type="ECO:0000256" key="1">
    <source>
        <dbReference type="SAM" id="SignalP"/>
    </source>
</evidence>
<dbReference type="EMBL" id="BOMI01000021">
    <property type="protein sequence ID" value="GID72684.1"/>
    <property type="molecule type" value="Genomic_DNA"/>
</dbReference>
<evidence type="ECO:0000313" key="2">
    <source>
        <dbReference type="EMBL" id="GID72684.1"/>
    </source>
</evidence>
<evidence type="ECO:0000313" key="3">
    <source>
        <dbReference type="Proteomes" id="UP000609879"/>
    </source>
</evidence>
<accession>A0ABQ3XY52</accession>
<reference evidence="2 3" key="1">
    <citation type="submission" date="2021-01" db="EMBL/GenBank/DDBJ databases">
        <title>Whole genome shotgun sequence of Actinoplanes deccanensis NBRC 13994.</title>
        <authorList>
            <person name="Komaki H."/>
            <person name="Tamura T."/>
        </authorList>
    </citation>
    <scope>NUCLEOTIDE SEQUENCE [LARGE SCALE GENOMIC DNA]</scope>
    <source>
        <strain evidence="2 3">NBRC 13994</strain>
    </source>
</reference>
<organism evidence="2 3">
    <name type="scientific">Paractinoplanes deccanensis</name>
    <dbReference type="NCBI Taxonomy" id="113561"/>
    <lineage>
        <taxon>Bacteria</taxon>
        <taxon>Bacillati</taxon>
        <taxon>Actinomycetota</taxon>
        <taxon>Actinomycetes</taxon>
        <taxon>Micromonosporales</taxon>
        <taxon>Micromonosporaceae</taxon>
        <taxon>Paractinoplanes</taxon>
    </lineage>
</organism>